<organism evidence="1 2">
    <name type="scientific">Eimeria tenella</name>
    <name type="common">Coccidian parasite</name>
    <dbReference type="NCBI Taxonomy" id="5802"/>
    <lineage>
        <taxon>Eukaryota</taxon>
        <taxon>Sar</taxon>
        <taxon>Alveolata</taxon>
        <taxon>Apicomplexa</taxon>
        <taxon>Conoidasida</taxon>
        <taxon>Coccidia</taxon>
        <taxon>Eucoccidiorida</taxon>
        <taxon>Eimeriorina</taxon>
        <taxon>Eimeriidae</taxon>
        <taxon>Eimeria</taxon>
    </lineage>
</organism>
<keyword evidence="2" id="KW-1185">Reference proteome</keyword>
<dbReference type="GeneID" id="25257600"/>
<dbReference type="RefSeq" id="XP_013230888.1">
    <property type="nucleotide sequence ID" value="XM_013375434.1"/>
</dbReference>
<dbReference type="VEuPathDB" id="ToxoDB:ETH_00042805"/>
<proteinExistence type="predicted"/>
<dbReference type="EMBL" id="HG674961">
    <property type="protein sequence ID" value="CDJ40135.1"/>
    <property type="molecule type" value="Genomic_DNA"/>
</dbReference>
<name>U6KXB5_EIMTE</name>
<evidence type="ECO:0000313" key="1">
    <source>
        <dbReference type="EMBL" id="CDJ40135.1"/>
    </source>
</evidence>
<feature type="non-terminal residue" evidence="1">
    <location>
        <position position="1"/>
    </location>
</feature>
<gene>
    <name evidence="1" type="ORF">ETH_00042805</name>
</gene>
<protein>
    <submittedName>
        <fullName evidence="1">Uncharacterized protein</fullName>
    </submittedName>
</protein>
<dbReference type="AlphaFoldDB" id="U6KXB5"/>
<accession>U6KXB5</accession>
<evidence type="ECO:0000313" key="2">
    <source>
        <dbReference type="Proteomes" id="UP000030747"/>
    </source>
</evidence>
<reference evidence="1" key="1">
    <citation type="submission" date="2013-10" db="EMBL/GenBank/DDBJ databases">
        <title>Genomic analysis of the causative agents of coccidiosis in chickens.</title>
        <authorList>
            <person name="Reid A.J."/>
            <person name="Blake D."/>
            <person name="Billington K."/>
            <person name="Browne H."/>
            <person name="Dunn M."/>
            <person name="Hung S."/>
            <person name="Kawahara F."/>
            <person name="Miranda-Saavedra D."/>
            <person name="Mourier T."/>
            <person name="Nagra H."/>
            <person name="Otto T.D."/>
            <person name="Rawlings N."/>
            <person name="Sanchez A."/>
            <person name="Sanders M."/>
            <person name="Subramaniam C."/>
            <person name="Tay Y."/>
            <person name="Dear P."/>
            <person name="Doerig C."/>
            <person name="Gruber A."/>
            <person name="Parkinson J."/>
            <person name="Shirley M."/>
            <person name="Wan K.L."/>
            <person name="Berriman M."/>
            <person name="Tomley F."/>
            <person name="Pain A."/>
        </authorList>
    </citation>
    <scope>NUCLEOTIDE SEQUENCE [LARGE SCALE GENOMIC DNA]</scope>
    <source>
        <strain evidence="1">Houghton</strain>
    </source>
</reference>
<dbReference type="Proteomes" id="UP000030747">
    <property type="component" value="Unassembled WGS sequence"/>
</dbReference>
<reference evidence="1" key="2">
    <citation type="submission" date="2013-10" db="EMBL/GenBank/DDBJ databases">
        <authorList>
            <person name="Aslett M."/>
        </authorList>
    </citation>
    <scope>NUCLEOTIDE SEQUENCE [LARGE SCALE GENOMIC DNA]</scope>
    <source>
        <strain evidence="1">Houghton</strain>
    </source>
</reference>
<sequence>GRVCGPGSCCSGAGKFCCCFCSRSSSCVSISFDFISRDAAPAAVPFEGAGSNSSAAGAAAAAGFAAAAGPLTCCCAALRPRGPPQGAPQQNVDVWSCCFGAGHGLSLFLSRICCCCCRATRAAAAALPLPAARSKSCCCAAPRPPQQNPPLGERTGWSCAAPRPHHRHEGFRFWGCGAGAYGAEHAE</sequence>